<protein>
    <recommendedName>
        <fullName evidence="10">RecBCD enzyme subunit RecC</fullName>
    </recommendedName>
    <alternativeName>
        <fullName evidence="10">Exonuclease V subunit RecC</fullName>
        <shortName evidence="10">ExoV subunit RecC</shortName>
    </alternativeName>
    <alternativeName>
        <fullName evidence="10">Helicase/nuclease RecBCD subunit RecC</fullName>
    </alternativeName>
</protein>
<dbReference type="PATRIC" id="fig|505345.7.peg.1272"/>
<name>A0A1A7NS26_9PAST</name>
<dbReference type="EMBL" id="JTJM01000028">
    <property type="protein sequence ID" value="OBW91804.1"/>
    <property type="molecule type" value="Genomic_DNA"/>
</dbReference>
<keyword evidence="1 10" id="KW-0540">Nuclease</keyword>
<comment type="caution">
    <text evidence="12">The sequence shown here is derived from an EMBL/GenBank/DDBJ whole genome shotgun (WGS) entry which is preliminary data.</text>
</comment>
<evidence type="ECO:0000313" key="13">
    <source>
        <dbReference type="Proteomes" id="UP000243558"/>
    </source>
</evidence>
<dbReference type="GO" id="GO:0000724">
    <property type="term" value="P:double-strand break repair via homologous recombination"/>
    <property type="evidence" value="ECO:0007669"/>
    <property type="project" value="UniProtKB-UniRule"/>
</dbReference>
<keyword evidence="13" id="KW-1185">Reference proteome</keyword>
<evidence type="ECO:0000259" key="11">
    <source>
        <dbReference type="Pfam" id="PF17946"/>
    </source>
</evidence>
<keyword evidence="2 10" id="KW-0547">Nucleotide-binding</keyword>
<evidence type="ECO:0000256" key="4">
    <source>
        <dbReference type="ARBA" id="ARBA00022801"/>
    </source>
</evidence>
<keyword evidence="5 10" id="KW-0347">Helicase</keyword>
<keyword evidence="8 10" id="KW-0238">DNA-binding</keyword>
<dbReference type="NCBIfam" id="TIGR01450">
    <property type="entry name" value="recC"/>
    <property type="match status" value="1"/>
</dbReference>
<evidence type="ECO:0000256" key="6">
    <source>
        <dbReference type="ARBA" id="ARBA00022839"/>
    </source>
</evidence>
<dbReference type="Pfam" id="PF04257">
    <property type="entry name" value="Exonuc_V_gamma"/>
    <property type="match status" value="1"/>
</dbReference>
<reference evidence="12 13" key="1">
    <citation type="submission" date="2014-11" db="EMBL/GenBank/DDBJ databases">
        <title>Pan-genome of Gallibacterium spp.</title>
        <authorList>
            <person name="Kudirkiene E."/>
            <person name="Bojesen A.M."/>
        </authorList>
    </citation>
    <scope>NUCLEOTIDE SEQUENCE [LARGE SCALE GENOMIC DNA]</scope>
    <source>
        <strain evidence="12 13">F151</strain>
    </source>
</reference>
<comment type="function">
    <text evidence="10">A helicase/nuclease that prepares dsDNA breaks (DSB) for recombinational DNA repair. Binds to DSBs and unwinds DNA via a highly rapid and processive ATP-dependent bidirectional helicase activity. Unwinds dsDNA until it encounters a Chi (crossover hotspot instigator) sequence from the 3' direction. Cuts ssDNA a few nucleotides 3' to the Chi site. The properties and activities of the enzyme are changed at Chi. The Chi-altered holoenzyme produces a long 3'-ssDNA overhang and facilitates RecA-binding to the ssDNA for homologous DNA recombination and repair. Holoenzyme degrades any linearized DNA that is unable to undergo homologous recombination. In the holoenzyme this subunit recognizes the wild-type Chi sequence, and when added to isolated RecB increases its ATP-dependent helicase processivity.</text>
</comment>
<dbReference type="InterPro" id="IPR041500">
    <property type="entry name" value="RecC_C"/>
</dbReference>
<evidence type="ECO:0000256" key="2">
    <source>
        <dbReference type="ARBA" id="ARBA00022741"/>
    </source>
</evidence>
<dbReference type="PANTHER" id="PTHR30591:SF1">
    <property type="entry name" value="RECBCD ENZYME SUBUNIT RECC"/>
    <property type="match status" value="1"/>
</dbReference>
<dbReference type="OrthoDB" id="9762834at2"/>
<evidence type="ECO:0000256" key="10">
    <source>
        <dbReference type="HAMAP-Rule" id="MF_01486"/>
    </source>
</evidence>
<dbReference type="InterPro" id="IPR013986">
    <property type="entry name" value="DExx_box_DNA_helicase_dom_sf"/>
</dbReference>
<dbReference type="HAMAP" id="MF_01486">
    <property type="entry name" value="RecC"/>
    <property type="match status" value="1"/>
</dbReference>
<dbReference type="GO" id="GO:0009338">
    <property type="term" value="C:exodeoxyribonuclease V complex"/>
    <property type="evidence" value="ECO:0007669"/>
    <property type="project" value="InterPro"/>
</dbReference>
<dbReference type="Gene3D" id="3.40.50.10930">
    <property type="match status" value="1"/>
</dbReference>
<dbReference type="Pfam" id="PF17946">
    <property type="entry name" value="RecC_C"/>
    <property type="match status" value="1"/>
</dbReference>
<dbReference type="InterPro" id="IPR011335">
    <property type="entry name" value="Restrct_endonuc-II-like"/>
</dbReference>
<feature type="domain" description="RecC C-terminal" evidence="11">
    <location>
        <begin position="813"/>
        <end position="1024"/>
    </location>
</feature>
<dbReference type="Gene3D" id="1.10.10.990">
    <property type="match status" value="1"/>
</dbReference>
<dbReference type="GO" id="GO:0008854">
    <property type="term" value="F:exodeoxyribonuclease V activity"/>
    <property type="evidence" value="ECO:0007669"/>
    <property type="project" value="InterPro"/>
</dbReference>
<comment type="miscellaneous">
    <text evidence="10">In the RecBCD complex, RecB has a slow 3'-5' helicase, an exonuclease activity and loads RecA onto ssDNA, RecD has a fast 5'-3' helicase activity, while RecC stimulates the ATPase and processivity of the RecB helicase and contributes to recognition of the Chi site.</text>
</comment>
<dbReference type="RefSeq" id="WP_065239385.1">
    <property type="nucleotide sequence ID" value="NZ_JTJM01000028.1"/>
</dbReference>
<keyword evidence="3 10" id="KW-0227">DNA damage</keyword>
<evidence type="ECO:0000313" key="12">
    <source>
        <dbReference type="EMBL" id="OBW91804.1"/>
    </source>
</evidence>
<dbReference type="GO" id="GO:0005524">
    <property type="term" value="F:ATP binding"/>
    <property type="evidence" value="ECO:0007669"/>
    <property type="project" value="UniProtKB-UniRule"/>
</dbReference>
<dbReference type="Gene3D" id="1.10.10.160">
    <property type="match status" value="1"/>
</dbReference>
<keyword evidence="9 10" id="KW-0234">DNA repair</keyword>
<dbReference type="PIRSF" id="PIRSF000980">
    <property type="entry name" value="RecC"/>
    <property type="match status" value="1"/>
</dbReference>
<dbReference type="GO" id="GO:0003678">
    <property type="term" value="F:DNA helicase activity"/>
    <property type="evidence" value="ECO:0007669"/>
    <property type="project" value="UniProtKB-UniRule"/>
</dbReference>
<dbReference type="Proteomes" id="UP000243558">
    <property type="component" value="Unassembled WGS sequence"/>
</dbReference>
<proteinExistence type="inferred from homology"/>
<evidence type="ECO:0000256" key="5">
    <source>
        <dbReference type="ARBA" id="ARBA00022806"/>
    </source>
</evidence>
<evidence type="ECO:0000256" key="8">
    <source>
        <dbReference type="ARBA" id="ARBA00023125"/>
    </source>
</evidence>
<dbReference type="SUPFAM" id="SSF52540">
    <property type="entry name" value="P-loop containing nucleoside triphosphate hydrolases"/>
    <property type="match status" value="2"/>
</dbReference>
<keyword evidence="4 10" id="KW-0378">Hydrolase</keyword>
<accession>A0A1A7NS26</accession>
<dbReference type="AlphaFoldDB" id="A0A1A7NS26"/>
<dbReference type="SUPFAM" id="SSF52980">
    <property type="entry name" value="Restriction endonuclease-like"/>
    <property type="match status" value="1"/>
</dbReference>
<evidence type="ECO:0000256" key="7">
    <source>
        <dbReference type="ARBA" id="ARBA00022840"/>
    </source>
</evidence>
<gene>
    <name evidence="10" type="primary">recC</name>
    <name evidence="12" type="ORF">QV01_06450</name>
</gene>
<keyword evidence="7 10" id="KW-0067">ATP-binding</keyword>
<dbReference type="GO" id="GO:0003677">
    <property type="term" value="F:DNA binding"/>
    <property type="evidence" value="ECO:0007669"/>
    <property type="project" value="UniProtKB-UniRule"/>
</dbReference>
<dbReference type="InterPro" id="IPR027417">
    <property type="entry name" value="P-loop_NTPase"/>
</dbReference>
<organism evidence="12 13">
    <name type="scientific">Gallibacterium genomosp. 3</name>
    <dbReference type="NCBI Taxonomy" id="505345"/>
    <lineage>
        <taxon>Bacteria</taxon>
        <taxon>Pseudomonadati</taxon>
        <taxon>Pseudomonadota</taxon>
        <taxon>Gammaproteobacteria</taxon>
        <taxon>Pasteurellales</taxon>
        <taxon>Pasteurellaceae</taxon>
        <taxon>Gallibacterium</taxon>
    </lineage>
</organism>
<evidence type="ECO:0000256" key="9">
    <source>
        <dbReference type="ARBA" id="ARBA00023204"/>
    </source>
</evidence>
<evidence type="ECO:0000256" key="3">
    <source>
        <dbReference type="ARBA" id="ARBA00022763"/>
    </source>
</evidence>
<keyword evidence="6 10" id="KW-0269">Exonuclease</keyword>
<dbReference type="Gene3D" id="3.40.50.300">
    <property type="entry name" value="P-loop containing nucleotide triphosphate hydrolases"/>
    <property type="match status" value="2"/>
</dbReference>
<evidence type="ECO:0000256" key="1">
    <source>
        <dbReference type="ARBA" id="ARBA00022722"/>
    </source>
</evidence>
<dbReference type="PANTHER" id="PTHR30591">
    <property type="entry name" value="RECBCD ENZYME SUBUNIT RECC"/>
    <property type="match status" value="1"/>
</dbReference>
<comment type="subunit">
    <text evidence="10">Heterotrimer of RecB, RecC and RecD. All subunits contribute to DNA-binding.</text>
</comment>
<dbReference type="InterPro" id="IPR006697">
    <property type="entry name" value="RecC"/>
</dbReference>
<sequence length="1096" mass="127543">MFTVYYANQLEYQKQLLIRLLEVQPLDDPFSSEIILVQSPGMAQWLQIQLADHFGIAANFSFPMPSTFIWQLYKESIPAAGEKNLFRKEALVWRLMRIIPELLSLSEFKSLQNYLGQEFTQLKLFQLAEKIADLFDQYLVYRPDWINQWEAGEFEQVKQSLTQQISTRYQSILPTILSDFTWQAILWRKLIEDITSNNQEEAVWHRANLYQHYLNLLAQGYKPKYLPKRICIFGISALPPMFLTLLEALSNHLDVHLFFNSPSRYYWGDIVDHRYLEKLKLKQLTQSSVIKTVYDESLSVGHPLLAAWGKLGRDFLYSLTQAEPQEIELYVTPEKQGLLQQIQKHILELDLQDQQLTYQAGDHSLSFHACYSPMREVEVLHDNLLAMFAEDPTLTPKDIVVMVADIDRYTPYIQAVFSQYNSADNRHIPFAISDRKVTESDVVIAAFLQFFKLKESLFSVESVLALLDVDCVRQRFAIDAEELQQIREWVVQAGIRFGLEKYQDQDVPNYNAWQNGVERMLLGYALKNEAGVWQDTVGFDYSEGLQGKIAGKLAQFIEALQIWYQLLQQTCAIEIWRTTILYCIDTFFDTTANSATIALLKQVTQQVLDTATESQYSEALDAEIISQLLQVKLNEQDNSVHFLMGQLNFCTLLPMRAIPFKVICLLGMNEGDFPRQLTTNSFDIMQYQLQKGDRVRREDDSYLFLEALLSARDRLYISYVGYSIIDNTEYEPSVLVNQLIDYLGENLSEPEVINQLKFTYPATIFSPTNFIEPHFSYAQEWAEVAMAQIHEQRMVPFVQPISPLQEEEQTQIIELDDLIRFLVAPQRYFFEQRLGVFLQQQDDTLMESEVFALNGLAQYQLKDRLLQQEKSNWQAEFEKAKCEGLLPRAGFTFLSQAELEQNCSALWDEIEQYRITEAESLKIALPLSFSQQSVILQGQIDSLYQDQFIGWRVGKIREQEQIKLWINHLLLQIAGPAQSSLFFGLEAGAVTKLNFDPLNYEQALSQMEVYIQDYLMAQREMCLIPTYDLDEFIKFFSEEENDMDTLLLKLNQIKPENKQYQYWQRILLQTATLDYQAIKSGFLNWFEVMLNHIKAE</sequence>
<comment type="similarity">
    <text evidence="10">Belongs to the RecC family.</text>
</comment>